<feature type="coiled-coil region" evidence="1">
    <location>
        <begin position="48"/>
        <end position="276"/>
    </location>
</feature>
<reference evidence="3 4" key="1">
    <citation type="journal article" date="2015" name="Parasit. Vectors">
        <title>Draft genome of the scabies mite.</title>
        <authorList>
            <person name="Rider S.D.Jr."/>
            <person name="Morgan M.S."/>
            <person name="Arlian L.G."/>
        </authorList>
    </citation>
    <scope>NUCLEOTIDE SEQUENCE [LARGE SCALE GENOMIC DNA]</scope>
    <source>
        <strain evidence="3">Arlian Lab</strain>
    </source>
</reference>
<evidence type="ECO:0000313" key="4">
    <source>
        <dbReference type="Proteomes" id="UP000616769"/>
    </source>
</evidence>
<dbReference type="VEuPathDB" id="VectorBase:SSCA005823"/>
<dbReference type="Proteomes" id="UP000616769">
    <property type="component" value="Unassembled WGS sequence"/>
</dbReference>
<organism evidence="3 4">
    <name type="scientific">Sarcoptes scabiei</name>
    <name type="common">Itch mite</name>
    <name type="synonym">Acarus scabiei</name>
    <dbReference type="NCBI Taxonomy" id="52283"/>
    <lineage>
        <taxon>Eukaryota</taxon>
        <taxon>Metazoa</taxon>
        <taxon>Ecdysozoa</taxon>
        <taxon>Arthropoda</taxon>
        <taxon>Chelicerata</taxon>
        <taxon>Arachnida</taxon>
        <taxon>Acari</taxon>
        <taxon>Acariformes</taxon>
        <taxon>Sarcoptiformes</taxon>
        <taxon>Astigmata</taxon>
        <taxon>Psoroptidia</taxon>
        <taxon>Sarcoptoidea</taxon>
        <taxon>Sarcoptidae</taxon>
        <taxon>Sarcoptinae</taxon>
        <taxon>Sarcoptes</taxon>
    </lineage>
</organism>
<keyword evidence="1" id="KW-0175">Coiled coil</keyword>
<evidence type="ECO:0000256" key="1">
    <source>
        <dbReference type="SAM" id="Coils"/>
    </source>
</evidence>
<name>A0A132AKQ8_SARSC</name>
<accession>A0A132AKQ8</accession>
<dbReference type="PANTHER" id="PTHR18911">
    <property type="entry name" value="CTCL TUMOR ANTIGEN HD-CL-01"/>
    <property type="match status" value="1"/>
</dbReference>
<dbReference type="GO" id="GO:0005802">
    <property type="term" value="C:trans-Golgi network"/>
    <property type="evidence" value="ECO:0007669"/>
    <property type="project" value="TreeGrafter"/>
</dbReference>
<feature type="compositionally biased region" description="Low complexity" evidence="2">
    <location>
        <begin position="485"/>
        <end position="501"/>
    </location>
</feature>
<feature type="region of interest" description="Disordered" evidence="2">
    <location>
        <begin position="1"/>
        <end position="35"/>
    </location>
</feature>
<sequence length="604" mass="70301">MQLDPVSESVQDNFSSHSLSDLNEISDSNDAQMSSFEEKVEQTLGDSEKIMREKVNKLNSENHNLKKENSSLNDRLISLEKNFLNLKNKAEKASAQIDASKAELQSMVIKYARSEKELIEFRKRYEEIDRKYKEILKEKDVAQSKITDLTKERKHLRGNLEKQVLESASFQNKNEILKNKLEQNEVANQRLKLLNEELTDKYEKCRASLDEIESALIKFNKKEIDDDEIEEKNIENETTLNQTKWVDVYLDCLRSNEKLKDRVANLEQEIIGKKLETDALNLQIENFKKYVLDYDKKSELIESLKNELINRQNVINDLKSKFDQINEINRDLLSDANSSKHKESELLEYTERMTAKMVSLQSDHNNLQKRFDQMEIDFDKLNEINERLKIDNDDLKTKLEHTQQSKEKDLNELHSQIEMKQAELKSDRLKIEDLENQIQIMKRKHILNLKELNKEIQTLRKQQQQQNNQLLAIKANNGDDKNDHNSASTLSSRTSSLNSLSNHDHSQPGPDSNIDHNGQLIIEMKKKSKLLQYFILKEEAGALATETMDKNKIYLSRRGGGIMSSLYNSSLTDDTMTLERSLEINQKLHAVLEDTLLKNMTLKV</sequence>
<comment type="caution">
    <text evidence="3">The sequence shown here is derived from an EMBL/GenBank/DDBJ whole genome shotgun (WGS) entry which is preliminary data.</text>
</comment>
<dbReference type="InterPro" id="IPR038830">
    <property type="entry name" value="CCDC186"/>
</dbReference>
<dbReference type="EMBL" id="JXLN01017539">
    <property type="protein sequence ID" value="KPM11608.1"/>
    <property type="molecule type" value="Genomic_DNA"/>
</dbReference>
<dbReference type="PANTHER" id="PTHR18911:SF5">
    <property type="entry name" value="COILED-COIL DOMAIN-CONTAINING PROTEIN 186"/>
    <property type="match status" value="1"/>
</dbReference>
<dbReference type="GO" id="GO:0099518">
    <property type="term" value="P:vesicle cytoskeletal trafficking"/>
    <property type="evidence" value="ECO:0007669"/>
    <property type="project" value="TreeGrafter"/>
</dbReference>
<dbReference type="AlphaFoldDB" id="A0A132AKQ8"/>
<proteinExistence type="predicted"/>
<dbReference type="OrthoDB" id="5583482at2759"/>
<dbReference type="GO" id="GO:0031267">
    <property type="term" value="F:small GTPase binding"/>
    <property type="evidence" value="ECO:0007669"/>
    <property type="project" value="TreeGrafter"/>
</dbReference>
<gene>
    <name evidence="3" type="ORF">QR98_0101810</name>
</gene>
<protein>
    <submittedName>
        <fullName evidence="3">Uncharacterized protein</fullName>
    </submittedName>
</protein>
<feature type="region of interest" description="Disordered" evidence="2">
    <location>
        <begin position="475"/>
        <end position="516"/>
    </location>
</feature>
<feature type="compositionally biased region" description="Polar residues" evidence="2">
    <location>
        <begin position="8"/>
        <end position="35"/>
    </location>
</feature>
<evidence type="ECO:0000313" key="3">
    <source>
        <dbReference type="EMBL" id="KPM11608.1"/>
    </source>
</evidence>
<evidence type="ECO:0000256" key="2">
    <source>
        <dbReference type="SAM" id="MobiDB-lite"/>
    </source>
</evidence>